<keyword evidence="2" id="KW-1133">Transmembrane helix</keyword>
<dbReference type="AlphaFoldDB" id="A0A1H7VIE9"/>
<name>A0A1H7VIE9_OLID1</name>
<gene>
    <name evidence="3" type="ORF">SAMN05661044_04190</name>
</gene>
<protein>
    <recommendedName>
        <fullName evidence="5">DUF4834 domain-containing protein</fullName>
    </recommendedName>
</protein>
<keyword evidence="2" id="KW-0472">Membrane</keyword>
<dbReference type="InterPro" id="IPR032272">
    <property type="entry name" value="DUF4834"/>
</dbReference>
<keyword evidence="2" id="KW-0812">Transmembrane</keyword>
<dbReference type="Pfam" id="PF16118">
    <property type="entry name" value="DUF4834"/>
    <property type="match status" value="1"/>
</dbReference>
<feature type="region of interest" description="Disordered" evidence="1">
    <location>
        <begin position="43"/>
        <end position="93"/>
    </location>
</feature>
<evidence type="ECO:0000313" key="3">
    <source>
        <dbReference type="EMBL" id="SEM08679.1"/>
    </source>
</evidence>
<sequence>MGLLKILLITILILWLLRLVVTMLFPYIMATFVGKMQREAQKQYEQQTGNYSQEQAPKPDGKIRIDYVPPKSGKKNPSSNGRVGEFVDFEEIK</sequence>
<proteinExistence type="predicted"/>
<reference evidence="4" key="1">
    <citation type="submission" date="2016-10" db="EMBL/GenBank/DDBJ databases">
        <authorList>
            <person name="Varghese N."/>
            <person name="Submissions S."/>
        </authorList>
    </citation>
    <scope>NUCLEOTIDE SEQUENCE [LARGE SCALE GENOMIC DNA]</scope>
    <source>
        <strain evidence="4">DSM 18733</strain>
    </source>
</reference>
<dbReference type="STRING" id="407022.SAMN05661044_04190"/>
<feature type="transmembrane region" description="Helical" evidence="2">
    <location>
        <begin position="6"/>
        <end position="28"/>
    </location>
</feature>
<dbReference type="RefSeq" id="WP_162276645.1">
    <property type="nucleotide sequence ID" value="NZ_FOAF01000007.1"/>
</dbReference>
<organism evidence="3 4">
    <name type="scientific">Olivibacter domesticus</name>
    <name type="common">Pseudosphingobacterium domesticum</name>
    <dbReference type="NCBI Taxonomy" id="407022"/>
    <lineage>
        <taxon>Bacteria</taxon>
        <taxon>Pseudomonadati</taxon>
        <taxon>Bacteroidota</taxon>
        <taxon>Sphingobacteriia</taxon>
        <taxon>Sphingobacteriales</taxon>
        <taxon>Sphingobacteriaceae</taxon>
        <taxon>Olivibacter</taxon>
    </lineage>
</organism>
<dbReference type="Proteomes" id="UP000199421">
    <property type="component" value="Unassembled WGS sequence"/>
</dbReference>
<keyword evidence="4" id="KW-1185">Reference proteome</keyword>
<dbReference type="EMBL" id="FOAF01000007">
    <property type="protein sequence ID" value="SEM08679.1"/>
    <property type="molecule type" value="Genomic_DNA"/>
</dbReference>
<evidence type="ECO:0008006" key="5">
    <source>
        <dbReference type="Google" id="ProtNLM"/>
    </source>
</evidence>
<evidence type="ECO:0000313" key="4">
    <source>
        <dbReference type="Proteomes" id="UP000199421"/>
    </source>
</evidence>
<accession>A0A1H7VIE9</accession>
<feature type="compositionally biased region" description="Polar residues" evidence="1">
    <location>
        <begin position="43"/>
        <end position="55"/>
    </location>
</feature>
<evidence type="ECO:0000256" key="2">
    <source>
        <dbReference type="SAM" id="Phobius"/>
    </source>
</evidence>
<evidence type="ECO:0000256" key="1">
    <source>
        <dbReference type="SAM" id="MobiDB-lite"/>
    </source>
</evidence>